<protein>
    <recommendedName>
        <fullName evidence="1">NodB homology domain-containing protein</fullName>
    </recommendedName>
</protein>
<dbReference type="SUPFAM" id="SSF88713">
    <property type="entry name" value="Glycoside hydrolase/deacetylase"/>
    <property type="match status" value="1"/>
</dbReference>
<feature type="domain" description="NodB homology" evidence="1">
    <location>
        <begin position="253"/>
        <end position="363"/>
    </location>
</feature>
<dbReference type="Proteomes" id="UP000092247">
    <property type="component" value="Unassembled WGS sequence"/>
</dbReference>
<dbReference type="InterPro" id="IPR011330">
    <property type="entry name" value="Glyco_hydro/deAcase_b/a-brl"/>
</dbReference>
<dbReference type="InterPro" id="IPR002509">
    <property type="entry name" value="NODB_dom"/>
</dbReference>
<dbReference type="AlphaFoldDB" id="A0A1B8H6Y6"/>
<sequence>MTVSTELSHEEYTGNGVTTDFDFRFRIFEAKHLIVSVADTDGTERILTNGTDYTLRGVGAYRGGKVILKMPLATGLKIGIARDLPAVQETDLRNQGKFFAEVHEDALDYLTMLVQKILGYLSLCLRKPSFIADHYDAKGDKISNLGKPVKDGDAVDLSTMKEHISAKDKRSLRVADKDIPVLPNVANRANKLLSFDDNGNPVVIVPESGSAADVLIDLAKPGGAELIGTDSGGTVQAEINDLREDAKSTKRISAPCISFIFDDGKMSHVTVVAPLFRSYNLRCGFAINTEGLGLTDNMQGSDVISLSDDGFEIISHSYSAVNLGSQVNDTFVMAELSTAQSMFYEMGISPSIFQAPSSVVADEHMHIVDGFYSYAFTRSPSPLPMKNEYPTRLRRFGLETATGIISLDEAKSVVDDAVSKNGVIVFYAHDVPDGSDKKKLISDIIDYAITERVSIVPPSSAVFSASKSQNLPSKMITMGDTILNELNGWVATNGTAQVTANKDIVVTASSPGSCLIQLPVGMKLTDNRGITFSAAFRNLRGSVSSASIGANIYSGSSVISSVEKPITGLDAVYRRYSVSHVMPFNAGRILSFFRVNFSATGDQVLIRAPVVRYGTSVNPDTHWKSFYDVGIVGGQTIPNPSSSYSRIKLTDSSSNGLFSVSENKISFDRACTVSLTVSILANGANLAGNTGGILRISVGSATFNIPSSSGTNNAGASQSMTINVTTLGNIAFDMINTGSQFTINNLSSISIQEV</sequence>
<gene>
    <name evidence="2" type="ORF">AYY17_08105</name>
</gene>
<dbReference type="GO" id="GO:0016810">
    <property type="term" value="F:hydrolase activity, acting on carbon-nitrogen (but not peptide) bonds"/>
    <property type="evidence" value="ECO:0007669"/>
    <property type="project" value="InterPro"/>
</dbReference>
<dbReference type="Gene3D" id="3.20.20.370">
    <property type="entry name" value="Glycoside hydrolase/deacetylase"/>
    <property type="match status" value="1"/>
</dbReference>
<name>A0A1B8H6Y6_9GAMM</name>
<evidence type="ECO:0000259" key="1">
    <source>
        <dbReference type="Pfam" id="PF01522"/>
    </source>
</evidence>
<dbReference type="Pfam" id="PF01522">
    <property type="entry name" value="Polysacc_deac_1"/>
    <property type="match status" value="1"/>
</dbReference>
<comment type="caution">
    <text evidence="2">The sequence shown here is derived from an EMBL/GenBank/DDBJ whole genome shotgun (WGS) entry which is preliminary data.</text>
</comment>
<evidence type="ECO:0000313" key="2">
    <source>
        <dbReference type="EMBL" id="OBU04848.1"/>
    </source>
</evidence>
<reference evidence="2 3" key="1">
    <citation type="submission" date="2016-06" db="EMBL/GenBank/DDBJ databases">
        <authorList>
            <person name="Kjaerup R.B."/>
            <person name="Dalgaard T.S."/>
            <person name="Juul-Madsen H.R."/>
        </authorList>
    </citation>
    <scope>NUCLEOTIDE SEQUENCE [LARGE SCALE GENOMIC DNA]</scope>
    <source>
        <strain evidence="2 3">GCSL-Mp3</strain>
    </source>
</reference>
<dbReference type="EMBL" id="LZEX01000034">
    <property type="protein sequence ID" value="OBU04848.1"/>
    <property type="molecule type" value="Genomic_DNA"/>
</dbReference>
<accession>A0A1B8H6Y6</accession>
<evidence type="ECO:0000313" key="3">
    <source>
        <dbReference type="Proteomes" id="UP000092247"/>
    </source>
</evidence>
<dbReference type="RefSeq" id="WP_067424760.1">
    <property type="nucleotide sequence ID" value="NZ_LZEX01000034.1"/>
</dbReference>
<proteinExistence type="predicted"/>
<dbReference type="GO" id="GO:0005975">
    <property type="term" value="P:carbohydrate metabolic process"/>
    <property type="evidence" value="ECO:0007669"/>
    <property type="project" value="InterPro"/>
</dbReference>
<organism evidence="2 3">
    <name type="scientific">Morganella psychrotolerans</name>
    <dbReference type="NCBI Taxonomy" id="368603"/>
    <lineage>
        <taxon>Bacteria</taxon>
        <taxon>Pseudomonadati</taxon>
        <taxon>Pseudomonadota</taxon>
        <taxon>Gammaproteobacteria</taxon>
        <taxon>Enterobacterales</taxon>
        <taxon>Morganellaceae</taxon>
        <taxon>Morganella</taxon>
    </lineage>
</organism>